<feature type="region of interest" description="Disordered" evidence="1">
    <location>
        <begin position="191"/>
        <end position="266"/>
    </location>
</feature>
<dbReference type="Pfam" id="PF09687">
    <property type="entry name" value="PRESAN"/>
    <property type="match status" value="1"/>
</dbReference>
<dbReference type="Gene3D" id="6.10.280.180">
    <property type="entry name" value="Plasmodium RESA, N-terminal helical domain"/>
    <property type="match status" value="1"/>
</dbReference>
<keyword evidence="2" id="KW-0812">Transmembrane</keyword>
<feature type="region of interest" description="Disordered" evidence="1">
    <location>
        <begin position="1"/>
        <end position="23"/>
    </location>
</feature>
<name>A5KBG9_PLAVS</name>
<feature type="domain" description="Plasmodium RESA N-terminal" evidence="3">
    <location>
        <begin position="346"/>
        <end position="469"/>
    </location>
</feature>
<dbReference type="KEGG" id="pvx:PVX_003535"/>
<accession>A5KBG9</accession>
<feature type="compositionally biased region" description="Basic and acidic residues" evidence="1">
    <location>
        <begin position="254"/>
        <end position="266"/>
    </location>
</feature>
<dbReference type="RefSeq" id="XP_001612946.1">
    <property type="nucleotide sequence ID" value="XM_001612896.1"/>
</dbReference>
<dbReference type="NCBIfam" id="TIGR01639">
    <property type="entry name" value="P_fal_TIGR01639"/>
    <property type="match status" value="1"/>
</dbReference>
<keyword evidence="2" id="KW-0472">Membrane</keyword>
<sequence>MDGNLCGRGCSHGGSGRSSSSLVANKSNFKNRCTRSLEQGSKIITGRICTKVARSRIFILFFLTLLNLFLQNTYYTNEEGKSFSKLELSIGGCSRKLALAEIRQLRESATLARLALKKEDSDHLRKYKEDFYKRMEERLKQVGPDPLPNCLKKGDKITTVKKKMQFVEPEEIIQKGKTSNRTMLKVKFEEQNEMEKNEMEKNEMGKNEKGKNEMGKNEKGKNEMGKNEMGKNGKGKNEMGKNEMGKNGKGKKGKEKDEKEKEEAPVDPMKHLRNEKNKIMTTAELKKKYDDILYKHISKEEMKEIMDSIEASDYDNIRRSKNVVYNEDDNDQLPYDCTMREISEKITEDFLSEMTAELRKVVSPKDMFIIWHYVQAFGRDKYLRMNGDLWRLCGHVQKEYNIPDDIKKREWQEIAGYMSSELLDKEHKDYLDFKELANKGSCKKSKFYEFIDSKRSSWKFLTAIMMDSWKEALIERLKSYSIEEE</sequence>
<dbReference type="AlphaFoldDB" id="A5KBG9"/>
<dbReference type="PANTHER" id="PTHR36193">
    <property type="entry name" value="PHISTB DOMAIN-CONTAINING RESA-LIKE PROTEIN 1"/>
    <property type="match status" value="1"/>
</dbReference>
<dbReference type="InParanoid" id="A5KBG9"/>
<dbReference type="Proteomes" id="UP000008333">
    <property type="component" value="Unassembled WGS sequence"/>
</dbReference>
<feature type="compositionally biased region" description="Basic and acidic residues" evidence="1">
    <location>
        <begin position="191"/>
        <end position="246"/>
    </location>
</feature>
<dbReference type="OMA" id="MFIIWHY"/>
<organism evidence="4 5">
    <name type="scientific">Plasmodium vivax (strain Salvador I)</name>
    <dbReference type="NCBI Taxonomy" id="126793"/>
    <lineage>
        <taxon>Eukaryota</taxon>
        <taxon>Sar</taxon>
        <taxon>Alveolata</taxon>
        <taxon>Apicomplexa</taxon>
        <taxon>Aconoidasida</taxon>
        <taxon>Haemosporida</taxon>
        <taxon>Plasmodiidae</taxon>
        <taxon>Plasmodium</taxon>
        <taxon>Plasmodium (Plasmodium)</taxon>
    </lineage>
</organism>
<keyword evidence="2" id="KW-1133">Transmembrane helix</keyword>
<evidence type="ECO:0000259" key="3">
    <source>
        <dbReference type="Pfam" id="PF09687"/>
    </source>
</evidence>
<keyword evidence="5" id="KW-1185">Reference proteome</keyword>
<protein>
    <submittedName>
        <fullName evidence="4">Phist protein (Pf-fam-b)</fullName>
    </submittedName>
</protein>
<evidence type="ECO:0000313" key="5">
    <source>
        <dbReference type="Proteomes" id="UP000008333"/>
    </source>
</evidence>
<comment type="caution">
    <text evidence="4">The sequence shown here is derived from an EMBL/GenBank/DDBJ whole genome shotgun (WGS) entry which is preliminary data.</text>
</comment>
<dbReference type="PhylomeDB" id="A5KBG9"/>
<dbReference type="VEuPathDB" id="PlasmoDB:PVX_003535"/>
<evidence type="ECO:0000256" key="2">
    <source>
        <dbReference type="SAM" id="Phobius"/>
    </source>
</evidence>
<dbReference type="InterPro" id="IPR006526">
    <property type="entry name" value="Export_prot_PHISTa/b/c"/>
</dbReference>
<reference evidence="4 5" key="1">
    <citation type="journal article" date="2008" name="Nature">
        <title>Comparative genomics of the neglected human malaria parasite Plasmodium vivax.</title>
        <authorList>
            <person name="Carlton J.M."/>
            <person name="Adams J.H."/>
            <person name="Silva J.C."/>
            <person name="Bidwell S.L."/>
            <person name="Lorenzi H."/>
            <person name="Caler E."/>
            <person name="Crabtree J."/>
            <person name="Angiuoli S.V."/>
            <person name="Merino E.F."/>
            <person name="Amedeo P."/>
            <person name="Cheng Q."/>
            <person name="Coulson R.M."/>
            <person name="Crabb B.S."/>
            <person name="Del Portillo H.A."/>
            <person name="Essien K."/>
            <person name="Feldblyum T.V."/>
            <person name="Fernandez-Becerra C."/>
            <person name="Gilson P.R."/>
            <person name="Gueye A.H."/>
            <person name="Guo X."/>
            <person name="Kang'a S."/>
            <person name="Kooij T.W."/>
            <person name="Korsinczky M."/>
            <person name="Meyer E.V."/>
            <person name="Nene V."/>
            <person name="Paulsen I."/>
            <person name="White O."/>
            <person name="Ralph S.A."/>
            <person name="Ren Q."/>
            <person name="Sargeant T.J."/>
            <person name="Salzberg S.L."/>
            <person name="Stoeckert C.J."/>
            <person name="Sullivan S.A."/>
            <person name="Yamamoto M.M."/>
            <person name="Hoffman S.L."/>
            <person name="Wortman J.R."/>
            <person name="Gardner M.J."/>
            <person name="Galinski M.R."/>
            <person name="Barnwell J.W."/>
            <person name="Fraser-Liggett C.M."/>
        </authorList>
    </citation>
    <scope>NUCLEOTIDE SEQUENCE [LARGE SCALE GENOMIC DNA]</scope>
    <source>
        <strain evidence="4 5">Salvador I</strain>
    </source>
</reference>
<dbReference type="PANTHER" id="PTHR36193:SF23">
    <property type="entry name" value="PHISTB DOMAIN-CONTAINING RESA-LIKE PROTEIN 1"/>
    <property type="match status" value="1"/>
</dbReference>
<evidence type="ECO:0000313" key="4">
    <source>
        <dbReference type="EMBL" id="EDL43219.1"/>
    </source>
</evidence>
<dbReference type="InterPro" id="IPR019111">
    <property type="entry name" value="PRESA_N"/>
</dbReference>
<feature type="transmembrane region" description="Helical" evidence="2">
    <location>
        <begin position="57"/>
        <end position="75"/>
    </location>
</feature>
<dbReference type="EMBL" id="AAKM01000018">
    <property type="protein sequence ID" value="EDL43219.1"/>
    <property type="molecule type" value="Genomic_DNA"/>
</dbReference>
<evidence type="ECO:0000256" key="1">
    <source>
        <dbReference type="SAM" id="MobiDB-lite"/>
    </source>
</evidence>
<dbReference type="InterPro" id="IPR044885">
    <property type="entry name" value="PRESA_N_sf"/>
</dbReference>
<proteinExistence type="predicted"/>
<gene>
    <name evidence="4" type="ORF">PVX_003535</name>
</gene>
<dbReference type="GeneID" id="5472198"/>